<geneLocation type="plasmid" evidence="2 3">
    <name>unnamed</name>
</geneLocation>
<gene>
    <name evidence="2" type="ORF">PZN02_006093</name>
</gene>
<evidence type="ECO:0000313" key="3">
    <source>
        <dbReference type="Proteomes" id="UP001229355"/>
    </source>
</evidence>
<evidence type="ECO:0000256" key="1">
    <source>
        <dbReference type="SAM" id="MobiDB-lite"/>
    </source>
</evidence>
<name>A0ABY8DLK7_9HYPH</name>
<dbReference type="SUPFAM" id="SSF56219">
    <property type="entry name" value="DNase I-like"/>
    <property type="match status" value="1"/>
</dbReference>
<dbReference type="Proteomes" id="UP001229355">
    <property type="component" value="Plasmid unnamed"/>
</dbReference>
<evidence type="ECO:0000313" key="2">
    <source>
        <dbReference type="EMBL" id="WEX91773.1"/>
    </source>
</evidence>
<keyword evidence="3" id="KW-1185">Reference proteome</keyword>
<protein>
    <recommendedName>
        <fullName evidence="4">Endonuclease/exonuclease/phosphatase domain-containing protein</fullName>
    </recommendedName>
</protein>
<sequence length="170" mass="18209">MILQQQVDPLESWIESASADGAKIVLIGDFNRNFWHELREQRPARTDASGTSTPRPAGVLTRSLIEEIAKGQPAAANLKILDEHWQISDVGQARCTQAEIRDLTTPETQLLASDTYLGCRNPAGLDHILVGPGINSNGPAGHLSIGNLGGNKAGTPNGKDQVLQSQITAR</sequence>
<proteinExistence type="predicted"/>
<reference evidence="2 3" key="1">
    <citation type="submission" date="2023-03" db="EMBL/GenBank/DDBJ databases">
        <authorList>
            <person name="Kaur S."/>
            <person name="Espinosa-Saiz D."/>
            <person name="Velazquez E."/>
            <person name="Menendez E."/>
            <person name="diCenzo G.C."/>
        </authorList>
    </citation>
    <scope>NUCLEOTIDE SEQUENCE [LARGE SCALE GENOMIC DNA]</scope>
    <source>
        <strain evidence="2 3">LMG 24692</strain>
        <plasmid evidence="2 3">unnamed</plasmid>
    </source>
</reference>
<keyword evidence="2" id="KW-0614">Plasmid</keyword>
<organism evidence="2 3">
    <name type="scientific">Sinorhizobium garamanticum</name>
    <dbReference type="NCBI Taxonomy" id="680247"/>
    <lineage>
        <taxon>Bacteria</taxon>
        <taxon>Pseudomonadati</taxon>
        <taxon>Pseudomonadota</taxon>
        <taxon>Alphaproteobacteria</taxon>
        <taxon>Hyphomicrobiales</taxon>
        <taxon>Rhizobiaceae</taxon>
        <taxon>Sinorhizobium/Ensifer group</taxon>
        <taxon>Sinorhizobium</taxon>
    </lineage>
</organism>
<dbReference type="EMBL" id="CP120375">
    <property type="protein sequence ID" value="WEX91773.1"/>
    <property type="molecule type" value="Genomic_DNA"/>
</dbReference>
<accession>A0ABY8DLK7</accession>
<dbReference type="InterPro" id="IPR036691">
    <property type="entry name" value="Endo/exonu/phosph_ase_sf"/>
</dbReference>
<evidence type="ECO:0008006" key="4">
    <source>
        <dbReference type="Google" id="ProtNLM"/>
    </source>
</evidence>
<feature type="region of interest" description="Disordered" evidence="1">
    <location>
        <begin position="147"/>
        <end position="170"/>
    </location>
</feature>
<dbReference type="RefSeq" id="WP_280663730.1">
    <property type="nucleotide sequence ID" value="NZ_CP120375.1"/>
</dbReference>